<keyword evidence="3" id="KW-1185">Reference proteome</keyword>
<dbReference type="EMBL" id="BNCJ01000001">
    <property type="protein sequence ID" value="GHF38244.1"/>
    <property type="molecule type" value="Genomic_DNA"/>
</dbReference>
<organism evidence="2 3">
    <name type="scientific">Seohaeicola zhoushanensis</name>
    <dbReference type="NCBI Taxonomy" id="1569283"/>
    <lineage>
        <taxon>Bacteria</taxon>
        <taxon>Pseudomonadati</taxon>
        <taxon>Pseudomonadota</taxon>
        <taxon>Alphaproteobacteria</taxon>
        <taxon>Rhodobacterales</taxon>
        <taxon>Roseobacteraceae</taxon>
        <taxon>Seohaeicola</taxon>
    </lineage>
</organism>
<keyword evidence="1" id="KW-0812">Transmembrane</keyword>
<keyword evidence="1" id="KW-0472">Membrane</keyword>
<feature type="transmembrane region" description="Helical" evidence="1">
    <location>
        <begin position="123"/>
        <end position="145"/>
    </location>
</feature>
<feature type="transmembrane region" description="Helical" evidence="1">
    <location>
        <begin position="95"/>
        <end position="111"/>
    </location>
</feature>
<comment type="caution">
    <text evidence="2">The sequence shown here is derived from an EMBL/GenBank/DDBJ whole genome shotgun (WGS) entry which is preliminary data.</text>
</comment>
<reference evidence="2" key="2">
    <citation type="submission" date="2020-09" db="EMBL/GenBank/DDBJ databases">
        <authorList>
            <person name="Sun Q."/>
            <person name="Kim S."/>
        </authorList>
    </citation>
    <scope>NUCLEOTIDE SEQUENCE</scope>
    <source>
        <strain evidence="2">KCTC 42650</strain>
    </source>
</reference>
<dbReference type="Proteomes" id="UP000626220">
    <property type="component" value="Unassembled WGS sequence"/>
</dbReference>
<feature type="transmembrane region" description="Helical" evidence="1">
    <location>
        <begin position="7"/>
        <end position="29"/>
    </location>
</feature>
<dbReference type="AlphaFoldDB" id="A0A8J3GV89"/>
<protein>
    <submittedName>
        <fullName evidence="2">Uncharacterized protein</fullName>
    </submittedName>
</protein>
<keyword evidence="1" id="KW-1133">Transmembrane helix</keyword>
<evidence type="ECO:0000256" key="1">
    <source>
        <dbReference type="SAM" id="Phobius"/>
    </source>
</evidence>
<evidence type="ECO:0000313" key="2">
    <source>
        <dbReference type="EMBL" id="GHF38244.1"/>
    </source>
</evidence>
<sequence>MRGMELLVFICLATVAFYGLFLWLLVSLLWRGEAGPRTRSFVANGLFLLAAFATLGAVVETVSGFRWGRSLGELAVYAALLPSFAVNALRLALEFGLWPGLVTGAACWFLSRHLYGRLGPRAALLAAAMAGAIAMLAAIAAAIAAQSVVTRARIERAASVIGAELALHYGFQSHLSAASPRGRPHAIACIDGKALLWSYWQGAFVQPEPTKAQGQRADDFDSYCRR</sequence>
<reference evidence="2" key="1">
    <citation type="journal article" date="2014" name="Int. J. Syst. Evol. Microbiol.">
        <title>Complete genome sequence of Corynebacterium casei LMG S-19264T (=DSM 44701T), isolated from a smear-ripened cheese.</title>
        <authorList>
            <consortium name="US DOE Joint Genome Institute (JGI-PGF)"/>
            <person name="Walter F."/>
            <person name="Albersmeier A."/>
            <person name="Kalinowski J."/>
            <person name="Ruckert C."/>
        </authorList>
    </citation>
    <scope>NUCLEOTIDE SEQUENCE</scope>
    <source>
        <strain evidence="2">KCTC 42650</strain>
    </source>
</reference>
<feature type="transmembrane region" description="Helical" evidence="1">
    <location>
        <begin position="41"/>
        <end position="59"/>
    </location>
</feature>
<accession>A0A8J3GV89</accession>
<gene>
    <name evidence="2" type="ORF">GCM10017056_07750</name>
</gene>
<proteinExistence type="predicted"/>
<name>A0A8J3GV89_9RHOB</name>
<evidence type="ECO:0000313" key="3">
    <source>
        <dbReference type="Proteomes" id="UP000626220"/>
    </source>
</evidence>